<evidence type="ECO:0000256" key="5">
    <source>
        <dbReference type="ARBA" id="ARBA00022825"/>
    </source>
</evidence>
<feature type="domain" description="Peptidase S8/S53" evidence="9">
    <location>
        <begin position="146"/>
        <end position="366"/>
    </location>
</feature>
<evidence type="ECO:0000256" key="3">
    <source>
        <dbReference type="ARBA" id="ARBA00022729"/>
    </source>
</evidence>
<dbReference type="Gene3D" id="3.40.50.200">
    <property type="entry name" value="Peptidase S8/S53 domain"/>
    <property type="match status" value="1"/>
</dbReference>
<keyword evidence="3 8" id="KW-0732">Signal</keyword>
<keyword evidence="12" id="KW-1185">Reference proteome</keyword>
<evidence type="ECO:0000259" key="10">
    <source>
        <dbReference type="Pfam" id="PF05922"/>
    </source>
</evidence>
<dbReference type="InterPro" id="IPR000209">
    <property type="entry name" value="Peptidase_S8/S53_dom"/>
</dbReference>
<dbReference type="FunFam" id="3.40.50.200:FF:000014">
    <property type="entry name" value="Proteinase K"/>
    <property type="match status" value="1"/>
</dbReference>
<dbReference type="CDD" id="cd04077">
    <property type="entry name" value="Peptidases_S8_PCSK9_ProteinaseK_like"/>
    <property type="match status" value="1"/>
</dbReference>
<feature type="signal peptide" evidence="8">
    <location>
        <begin position="1"/>
        <end position="16"/>
    </location>
</feature>
<dbReference type="InterPro" id="IPR010259">
    <property type="entry name" value="S8pro/Inhibitor_I9"/>
</dbReference>
<dbReference type="PROSITE" id="PS51892">
    <property type="entry name" value="SUBTILASE"/>
    <property type="match status" value="1"/>
</dbReference>
<protein>
    <submittedName>
        <fullName evidence="11">Uncharacterized protein</fullName>
    </submittedName>
</protein>
<reference evidence="11" key="1">
    <citation type="submission" date="2023-01" db="EMBL/GenBank/DDBJ databases">
        <authorList>
            <person name="Van Ghelder C."/>
            <person name="Rancurel C."/>
        </authorList>
    </citation>
    <scope>NUCLEOTIDE SEQUENCE</scope>
    <source>
        <strain evidence="11">CNCM I-4278</strain>
    </source>
</reference>
<dbReference type="InterPro" id="IPR037045">
    <property type="entry name" value="S8pro/Inhibitor_I9_sf"/>
</dbReference>
<comment type="caution">
    <text evidence="11">The sequence shown here is derived from an EMBL/GenBank/DDBJ whole genome shotgun (WGS) entry which is preliminary data.</text>
</comment>
<dbReference type="Proteomes" id="UP001152607">
    <property type="component" value="Unassembled WGS sequence"/>
</dbReference>
<evidence type="ECO:0000256" key="2">
    <source>
        <dbReference type="ARBA" id="ARBA00022670"/>
    </source>
</evidence>
<dbReference type="OrthoDB" id="206201at2759"/>
<evidence type="ECO:0000313" key="12">
    <source>
        <dbReference type="Proteomes" id="UP001152607"/>
    </source>
</evidence>
<comment type="similarity">
    <text evidence="1 6 7">Belongs to the peptidase S8 family.</text>
</comment>
<dbReference type="InterPro" id="IPR050131">
    <property type="entry name" value="Peptidase_S8_subtilisin-like"/>
</dbReference>
<evidence type="ECO:0000313" key="11">
    <source>
        <dbReference type="EMBL" id="CAI6320222.1"/>
    </source>
</evidence>
<feature type="domain" description="Inhibitor I9" evidence="10">
    <location>
        <begin position="31"/>
        <end position="97"/>
    </location>
</feature>
<dbReference type="InterPro" id="IPR034193">
    <property type="entry name" value="PCSK9_ProteinaseK-like"/>
</dbReference>
<evidence type="ECO:0000256" key="8">
    <source>
        <dbReference type="SAM" id="SignalP"/>
    </source>
</evidence>
<evidence type="ECO:0000259" key="9">
    <source>
        <dbReference type="Pfam" id="PF00082"/>
    </source>
</evidence>
<dbReference type="Gene3D" id="3.30.70.80">
    <property type="entry name" value="Peptidase S8 propeptide/proteinase inhibitor I9"/>
    <property type="match status" value="1"/>
</dbReference>
<dbReference type="InterPro" id="IPR023828">
    <property type="entry name" value="Peptidase_S8_Ser-AS"/>
</dbReference>
<dbReference type="Pfam" id="PF00082">
    <property type="entry name" value="Peptidase_S8"/>
    <property type="match status" value="1"/>
</dbReference>
<proteinExistence type="inferred from homology"/>
<organism evidence="11 12">
    <name type="scientific">Periconia digitata</name>
    <dbReference type="NCBI Taxonomy" id="1303443"/>
    <lineage>
        <taxon>Eukaryota</taxon>
        <taxon>Fungi</taxon>
        <taxon>Dikarya</taxon>
        <taxon>Ascomycota</taxon>
        <taxon>Pezizomycotina</taxon>
        <taxon>Dothideomycetes</taxon>
        <taxon>Pleosporomycetidae</taxon>
        <taxon>Pleosporales</taxon>
        <taxon>Massarineae</taxon>
        <taxon>Periconiaceae</taxon>
        <taxon>Periconia</taxon>
    </lineage>
</organism>
<feature type="chain" id="PRO_5040973597" evidence="8">
    <location>
        <begin position="17"/>
        <end position="389"/>
    </location>
</feature>
<evidence type="ECO:0000256" key="1">
    <source>
        <dbReference type="ARBA" id="ARBA00011073"/>
    </source>
</evidence>
<evidence type="ECO:0000256" key="4">
    <source>
        <dbReference type="ARBA" id="ARBA00022801"/>
    </source>
</evidence>
<dbReference type="EMBL" id="CAOQHR010000002">
    <property type="protein sequence ID" value="CAI6320222.1"/>
    <property type="molecule type" value="Genomic_DNA"/>
</dbReference>
<dbReference type="Pfam" id="PF05922">
    <property type="entry name" value="Inhibitor_I9"/>
    <property type="match status" value="1"/>
</dbReference>
<name>A0A9W4U755_9PLEO</name>
<dbReference type="SUPFAM" id="SSF52743">
    <property type="entry name" value="Subtilisin-like"/>
    <property type="match status" value="1"/>
</dbReference>
<dbReference type="GO" id="GO:0004252">
    <property type="term" value="F:serine-type endopeptidase activity"/>
    <property type="evidence" value="ECO:0007669"/>
    <property type="project" value="UniProtKB-UniRule"/>
</dbReference>
<dbReference type="PROSITE" id="PS00137">
    <property type="entry name" value="SUBTILASE_HIS"/>
    <property type="match status" value="1"/>
</dbReference>
<dbReference type="SUPFAM" id="SSF54897">
    <property type="entry name" value="Protease propeptides/inhibitors"/>
    <property type="match status" value="1"/>
</dbReference>
<keyword evidence="2 6" id="KW-0645">Protease</keyword>
<dbReference type="PROSITE" id="PS00136">
    <property type="entry name" value="SUBTILASE_ASP"/>
    <property type="match status" value="1"/>
</dbReference>
<sequence>MQFALLLTILPTVVISAPLVTPRAGTVIPGKYIVKFKEAEVSTAAVESAIGLLSKTPEHVYNIGKWQGFAGEMSDDVVKTIQALPNVEYIEKDAIVNAFEDEVLEKKAIVSQTGAPWGLARLSTTSTGSTTYRYDDSAGANTCAYIIDTGIYTAHPEFEGRATHLANYAGDGSTADGNGHGTHVAGTIGSKTYGVAKKTKLYAVKVLNAAGSGSNSGVIAGINFVASDSKTRSCPNGAVANLSLGGSKSTSVNSAAASAVSAGVFLAVAAGNDGRDAANYSPASEPTAFTVGATDSSDRIASFSNYGSLVDLFAPGVSILSTWNNGGTNSISGTSMATPHVAGLGAYILGLEGKKTPAALGSRLQALAQKSKISGIPSGTTNSLAQNGA</sequence>
<dbReference type="InterPro" id="IPR015500">
    <property type="entry name" value="Peptidase_S8_subtilisin-rel"/>
</dbReference>
<dbReference type="PANTHER" id="PTHR43806">
    <property type="entry name" value="PEPTIDASE S8"/>
    <property type="match status" value="1"/>
</dbReference>
<keyword evidence="5 6" id="KW-0720">Serine protease</keyword>
<dbReference type="AlphaFoldDB" id="A0A9W4U755"/>
<dbReference type="InterPro" id="IPR036852">
    <property type="entry name" value="Peptidase_S8/S53_dom_sf"/>
</dbReference>
<dbReference type="PANTHER" id="PTHR43806:SF58">
    <property type="entry name" value="ALKALINE PROTEASE 1-RELATED"/>
    <property type="match status" value="1"/>
</dbReference>
<feature type="active site" description="Charge relay system" evidence="6">
    <location>
        <position position="148"/>
    </location>
</feature>
<keyword evidence="4 6" id="KW-0378">Hydrolase</keyword>
<evidence type="ECO:0000256" key="7">
    <source>
        <dbReference type="RuleBase" id="RU003355"/>
    </source>
</evidence>
<feature type="active site" description="Charge relay system" evidence="6">
    <location>
        <position position="180"/>
    </location>
</feature>
<dbReference type="GO" id="GO:0005576">
    <property type="term" value="C:extracellular region"/>
    <property type="evidence" value="ECO:0007669"/>
    <property type="project" value="UniProtKB-ARBA"/>
</dbReference>
<dbReference type="InterPro" id="IPR023827">
    <property type="entry name" value="Peptidase_S8_Asp-AS"/>
</dbReference>
<dbReference type="GO" id="GO:0006508">
    <property type="term" value="P:proteolysis"/>
    <property type="evidence" value="ECO:0007669"/>
    <property type="project" value="UniProtKB-KW"/>
</dbReference>
<accession>A0A9W4U755</accession>
<dbReference type="InterPro" id="IPR022398">
    <property type="entry name" value="Peptidase_S8_His-AS"/>
</dbReference>
<feature type="active site" description="Charge relay system" evidence="6">
    <location>
        <position position="335"/>
    </location>
</feature>
<dbReference type="PROSITE" id="PS00138">
    <property type="entry name" value="SUBTILASE_SER"/>
    <property type="match status" value="1"/>
</dbReference>
<evidence type="ECO:0000256" key="6">
    <source>
        <dbReference type="PROSITE-ProRule" id="PRU01240"/>
    </source>
</evidence>
<dbReference type="PRINTS" id="PR00723">
    <property type="entry name" value="SUBTILISIN"/>
</dbReference>
<gene>
    <name evidence="11" type="ORF">PDIGIT_LOCUS3567</name>
</gene>